<sequence>MRAVAGHLGPRTEAYVANHHNPNKCQATLGFIGAALLQGIEVQRLEDAEGFALGCLHGLNAGFTDARFVSLGADAEAARQAVRNALFREKELSPMKQIQIFRLTRPRASSL</sequence>
<dbReference type="AlphaFoldDB" id="A0A812V5U2"/>
<evidence type="ECO:0000313" key="1">
    <source>
        <dbReference type="EMBL" id="CAE7603065.1"/>
    </source>
</evidence>
<proteinExistence type="predicted"/>
<reference evidence="1" key="1">
    <citation type="submission" date="2021-02" db="EMBL/GenBank/DDBJ databases">
        <authorList>
            <person name="Dougan E. K."/>
            <person name="Rhodes N."/>
            <person name="Thang M."/>
            <person name="Chan C."/>
        </authorList>
    </citation>
    <scope>NUCLEOTIDE SEQUENCE</scope>
</reference>
<protein>
    <submittedName>
        <fullName evidence="1">Uncharacterized protein</fullName>
    </submittedName>
</protein>
<dbReference type="Proteomes" id="UP000604046">
    <property type="component" value="Unassembled WGS sequence"/>
</dbReference>
<evidence type="ECO:0000313" key="2">
    <source>
        <dbReference type="Proteomes" id="UP000604046"/>
    </source>
</evidence>
<dbReference type="OrthoDB" id="407325at2759"/>
<gene>
    <name evidence="1" type="ORF">SNAT2548_LOCUS34303</name>
</gene>
<name>A0A812V5U2_9DINO</name>
<accession>A0A812V5U2</accession>
<dbReference type="EMBL" id="CAJNDS010002801">
    <property type="protein sequence ID" value="CAE7603065.1"/>
    <property type="molecule type" value="Genomic_DNA"/>
</dbReference>
<organism evidence="1 2">
    <name type="scientific">Symbiodinium natans</name>
    <dbReference type="NCBI Taxonomy" id="878477"/>
    <lineage>
        <taxon>Eukaryota</taxon>
        <taxon>Sar</taxon>
        <taxon>Alveolata</taxon>
        <taxon>Dinophyceae</taxon>
        <taxon>Suessiales</taxon>
        <taxon>Symbiodiniaceae</taxon>
        <taxon>Symbiodinium</taxon>
    </lineage>
</organism>
<keyword evidence="2" id="KW-1185">Reference proteome</keyword>
<comment type="caution">
    <text evidence="1">The sequence shown here is derived from an EMBL/GenBank/DDBJ whole genome shotgun (WGS) entry which is preliminary data.</text>
</comment>